<evidence type="ECO:0000259" key="15">
    <source>
        <dbReference type="PROSITE" id="PS51195"/>
    </source>
</evidence>
<comment type="subcellular location">
    <subcellularLocation>
        <location evidence="1">Nucleus</location>
    </subcellularLocation>
</comment>
<feature type="domain" description="Helicase ATP-binding" evidence="13">
    <location>
        <begin position="1303"/>
        <end position="1477"/>
    </location>
</feature>
<feature type="region of interest" description="Disordered" evidence="12">
    <location>
        <begin position="1135"/>
        <end position="1246"/>
    </location>
</feature>
<dbReference type="PANTHER" id="PTHR47959">
    <property type="entry name" value="ATP-DEPENDENT RNA HELICASE RHLE-RELATED"/>
    <property type="match status" value="1"/>
</dbReference>
<feature type="compositionally biased region" description="Basic and acidic residues" evidence="12">
    <location>
        <begin position="1710"/>
        <end position="1740"/>
    </location>
</feature>
<dbReference type="PROSITE" id="PS51195">
    <property type="entry name" value="Q_MOTIF"/>
    <property type="match status" value="1"/>
</dbReference>
<evidence type="ECO:0000256" key="10">
    <source>
        <dbReference type="ARBA" id="ARBA00047984"/>
    </source>
</evidence>
<name>A0AA43TQP0_9LECA</name>
<dbReference type="InterPro" id="IPR014014">
    <property type="entry name" value="RNA_helicase_DEAD_Q_motif"/>
</dbReference>
<feature type="compositionally biased region" description="Basic and acidic residues" evidence="12">
    <location>
        <begin position="468"/>
        <end position="483"/>
    </location>
</feature>
<feature type="compositionally biased region" description="Polar residues" evidence="12">
    <location>
        <begin position="136"/>
        <end position="150"/>
    </location>
</feature>
<feature type="compositionally biased region" description="Basic and acidic residues" evidence="12">
    <location>
        <begin position="1135"/>
        <end position="1147"/>
    </location>
</feature>
<dbReference type="SMART" id="SM00487">
    <property type="entry name" value="DEXDc"/>
    <property type="match status" value="1"/>
</dbReference>
<evidence type="ECO:0000256" key="7">
    <source>
        <dbReference type="ARBA" id="ARBA00022840"/>
    </source>
</evidence>
<feature type="domain" description="Helicase C-terminal" evidence="14">
    <location>
        <begin position="1438"/>
        <end position="1670"/>
    </location>
</feature>
<gene>
    <name evidence="16" type="primary">DRS1_2</name>
    <name evidence="16" type="ORF">OHK93_007089</name>
</gene>
<feature type="region of interest" description="Disordered" evidence="12">
    <location>
        <begin position="539"/>
        <end position="587"/>
    </location>
</feature>
<feature type="compositionally biased region" description="Basic and acidic residues" evidence="12">
    <location>
        <begin position="1072"/>
        <end position="1081"/>
    </location>
</feature>
<dbReference type="GO" id="GO:0005829">
    <property type="term" value="C:cytosol"/>
    <property type="evidence" value="ECO:0007669"/>
    <property type="project" value="TreeGrafter"/>
</dbReference>
<sequence length="1759" mass="194216">MDGTGLQPATEFAAFPNEQRQRTRASDRPRNSNQAQPGSSHDSHPRAPNLRNSHRGGANQYTRDSHHSFNDFGNKGNRTNRAPNQGRSFSSAPHINANTQKASQANEIFDRIKSQIQAVLEANDHSRTIPVPGDQNDMSPQPMTHPQATSKVEGGNAPVSNGIHRTRGGFRNRPGGKSVNETAKAHSQFQDTEYEKNGQALIKPQSNPISADKTGLKQKSLPSESQPSAALAASSLPDLPHVPDKSQDQSANHHQQINAALSSSNQQPDTRSQVEGNSAIRNCNMAEKHAVHHEAPLHRPEGVRGGRPGNNKGSQRGTSRWPRGCNSAAESYEESFGKDSTFDPSELDAVVNHNPYGRINIGRLPKYRYPGAKKTTETKPLRRIANAPSHHIGRAHKEPVQGTGTQKSIDRSLTISNSSGLAHEAEEAASTRDNATCTNNPSPATPSMAGQPVFQLANGGASQISPRHPSDGHAIKKEKHCQDVHSQGLSEAARSNAASAPLQKEVSSRNQHPNGNRQVLPPHLRLGFSKKPTVAVPSIFPSTTRVNETKDQKPDSLSEDTLSRKETKDNRHLGHGLGNIVNPSTPTAKVAEHHKSLASMSHHTDPAPITVNKAASEKVSEANWEGAWLDPPIGNDWNMRPQHPVEERKASTHAFAEQQAVDPEAAVPVVNIHSPSFLSGMPVLDDEGVHELNLNETRPRLKARPNGHASKSSKTAEDRIKEHAVRVANVEIVQPTAMTVEEKREIRRMIIKEHRNRPSPPNFHAPVANIYLRPVETKDAGPITELWNHFVANTTDVPTLDPDETVFWHNEIKRVIEDREPFLVAIIKGDNSSRSFREARRLKQEHVVGFARATDYGASGTVFRYTVELEVFVKDGHMRKGVGTCLFDRMMNALSPRYDAKNGVPLICTPKEGETSWRAGSWRSVKTILINLLGQENEEAVAWKKQWLEKEDFHQCGYAPNIGYKLGKIFDVHLDRWGKVQLRMAPIIPDLDEDDDFLRTISDDDTISYEEQDEDLEHDIITTEDPPTKKRKRLQNGDEHGQKITSSKGFKKRRKGGKSESEESTQADEDNDWRTRGQKDGAIDSDFEFDIRDEAKITDGFADDWFSEKPTDASAKRAVGGKRGADIDELVARRLRAKNGEEARLDTDQGLDLEEDQGQDGSDGLDEANTAVDLETVQHSGTEDETLAEDGFGMAIASDGEESANESADEEAIELSSAGSEDIADEMPDPEELGSVSGDEIQDPSEKARQDAFFAPTDLKAPTPNGKSSLSDSFQSFSLSRPILRGLASVGFTSPTPIQKKAIPLALLGKNIVGGAVTGSGKTAAFVIPILERLLYRPKKVPTTRVVILMPTRELAIQCFNVTQKLASYTDIAVCQMIGGYSLREQEIALRSRPDIVIATPGRFIDHMRNSASFTVDTVEILVLDEADRMLEDGFADELNEILTTIPRSRQTMLFSATMTDSVDKLIRLGLNRPVRLIINAKKQTVGGLVQEFVRLRPGREGMRLGYLLHLCREIYTDRVIIFFRQKKKPTVSGMSQEQRVAAIGSFTTHRSTHLLATDLASRGLDIPSVNTVINYSAPQSHEIYLHRVGRTARAGRDGCACTLAAEPDRKVVKAAVKTGRAQGAKIVSRVIEPQVADAWQEKADALASEVEDILREEKEERLLEQQDMQLRKGENLIEHEVEIHARPKRTWFESEKEKLKAKRAGGVELNDKKALDSKRERHEGRQWKKGKAEGMEKARSPKKAKGQGKRPKSRGGRA</sequence>
<dbReference type="GO" id="GO:0005634">
    <property type="term" value="C:nucleus"/>
    <property type="evidence" value="ECO:0007669"/>
    <property type="project" value="UniProtKB-SubCell"/>
</dbReference>
<dbReference type="PROSITE" id="PS51194">
    <property type="entry name" value="HELICASE_CTER"/>
    <property type="match status" value="1"/>
</dbReference>
<keyword evidence="5 16" id="KW-0378">Hydrolase</keyword>
<dbReference type="EC" id="3.6.4.13" evidence="2"/>
<feature type="compositionally biased region" description="Acidic residues" evidence="12">
    <location>
        <begin position="1008"/>
        <end position="1017"/>
    </location>
</feature>
<feature type="compositionally biased region" description="Acidic residues" evidence="12">
    <location>
        <begin position="1062"/>
        <end position="1071"/>
    </location>
</feature>
<feature type="compositionally biased region" description="Basic and acidic residues" evidence="12">
    <location>
        <begin position="547"/>
        <end position="572"/>
    </location>
</feature>
<dbReference type="PROSITE" id="PS51192">
    <property type="entry name" value="HELICASE_ATP_BIND_1"/>
    <property type="match status" value="1"/>
</dbReference>
<dbReference type="GO" id="GO:0005524">
    <property type="term" value="F:ATP binding"/>
    <property type="evidence" value="ECO:0007669"/>
    <property type="project" value="UniProtKB-KW"/>
</dbReference>
<feature type="region of interest" description="Disordered" evidence="12">
    <location>
        <begin position="1008"/>
        <end position="1081"/>
    </location>
</feature>
<keyword evidence="6" id="KW-0347">Helicase</keyword>
<dbReference type="Pfam" id="PF00270">
    <property type="entry name" value="DEAD"/>
    <property type="match status" value="1"/>
</dbReference>
<feature type="compositionally biased region" description="Basic and acidic residues" evidence="12">
    <location>
        <begin position="19"/>
        <end position="30"/>
    </location>
</feature>
<feature type="region of interest" description="Disordered" evidence="12">
    <location>
        <begin position="1700"/>
        <end position="1759"/>
    </location>
</feature>
<dbReference type="PROSITE" id="PS00039">
    <property type="entry name" value="DEAD_ATP_HELICASE"/>
    <property type="match status" value="1"/>
</dbReference>
<feature type="compositionally biased region" description="Polar residues" evidence="12">
    <location>
        <begin position="76"/>
        <end position="102"/>
    </location>
</feature>
<accession>A0AA43TQP0</accession>
<feature type="region of interest" description="Disordered" evidence="12">
    <location>
        <begin position="1"/>
        <end position="102"/>
    </location>
</feature>
<dbReference type="SUPFAM" id="SSF55729">
    <property type="entry name" value="Acyl-CoA N-acyltransferases (Nat)"/>
    <property type="match status" value="1"/>
</dbReference>
<evidence type="ECO:0000256" key="11">
    <source>
        <dbReference type="PROSITE-ProRule" id="PRU00552"/>
    </source>
</evidence>
<feature type="domain" description="DEAD-box RNA helicase Q" evidence="15">
    <location>
        <begin position="1272"/>
        <end position="1300"/>
    </location>
</feature>
<feature type="compositionally biased region" description="Basic and acidic residues" evidence="12">
    <location>
        <begin position="1106"/>
        <end position="1115"/>
    </location>
</feature>
<feature type="compositionally biased region" description="Polar residues" evidence="12">
    <location>
        <begin position="508"/>
        <end position="517"/>
    </location>
</feature>
<proteinExistence type="predicted"/>
<dbReference type="Proteomes" id="UP001161017">
    <property type="component" value="Unassembled WGS sequence"/>
</dbReference>
<evidence type="ECO:0000259" key="13">
    <source>
        <dbReference type="PROSITE" id="PS51192"/>
    </source>
</evidence>
<dbReference type="EMBL" id="JAPUFD010000006">
    <property type="protein sequence ID" value="MDI1487816.1"/>
    <property type="molecule type" value="Genomic_DNA"/>
</dbReference>
<keyword evidence="3" id="KW-0690">Ribosome biogenesis</keyword>
<keyword evidence="17" id="KW-1185">Reference proteome</keyword>
<dbReference type="PANTHER" id="PTHR47959:SF1">
    <property type="entry name" value="ATP-DEPENDENT RNA HELICASE DBPA"/>
    <property type="match status" value="1"/>
</dbReference>
<dbReference type="InterPro" id="IPR050079">
    <property type="entry name" value="DEAD_box_RNA_helicase"/>
</dbReference>
<organism evidence="16 17">
    <name type="scientific">Ramalina farinacea</name>
    <dbReference type="NCBI Taxonomy" id="258253"/>
    <lineage>
        <taxon>Eukaryota</taxon>
        <taxon>Fungi</taxon>
        <taxon>Dikarya</taxon>
        <taxon>Ascomycota</taxon>
        <taxon>Pezizomycotina</taxon>
        <taxon>Lecanoromycetes</taxon>
        <taxon>OSLEUM clade</taxon>
        <taxon>Lecanoromycetidae</taxon>
        <taxon>Lecanorales</taxon>
        <taxon>Lecanorineae</taxon>
        <taxon>Ramalinaceae</taxon>
        <taxon>Ramalina</taxon>
    </lineage>
</organism>
<feature type="region of interest" description="Disordered" evidence="12">
    <location>
        <begin position="126"/>
        <end position="186"/>
    </location>
</feature>
<dbReference type="GO" id="GO:0016787">
    <property type="term" value="F:hydrolase activity"/>
    <property type="evidence" value="ECO:0007669"/>
    <property type="project" value="UniProtKB-KW"/>
</dbReference>
<keyword evidence="9" id="KW-0539">Nucleus</keyword>
<dbReference type="SUPFAM" id="SSF52540">
    <property type="entry name" value="P-loop containing nucleoside triphosphate hydrolases"/>
    <property type="match status" value="2"/>
</dbReference>
<evidence type="ECO:0000256" key="6">
    <source>
        <dbReference type="ARBA" id="ARBA00022806"/>
    </source>
</evidence>
<dbReference type="SMART" id="SM00490">
    <property type="entry name" value="HELICc"/>
    <property type="match status" value="1"/>
</dbReference>
<keyword evidence="4" id="KW-0547">Nucleotide-binding</keyword>
<feature type="region of interest" description="Disordered" evidence="12">
    <location>
        <begin position="700"/>
        <end position="719"/>
    </location>
</feature>
<dbReference type="GO" id="GO:0003723">
    <property type="term" value="F:RNA binding"/>
    <property type="evidence" value="ECO:0007669"/>
    <property type="project" value="UniProtKB-KW"/>
</dbReference>
<evidence type="ECO:0000256" key="2">
    <source>
        <dbReference type="ARBA" id="ARBA00012552"/>
    </source>
</evidence>
<feature type="compositionally biased region" description="Acidic residues" evidence="12">
    <location>
        <begin position="1199"/>
        <end position="1213"/>
    </location>
</feature>
<dbReference type="InterPro" id="IPR011545">
    <property type="entry name" value="DEAD/DEAH_box_helicase_dom"/>
</dbReference>
<feature type="compositionally biased region" description="Basic and acidic residues" evidence="12">
    <location>
        <begin position="290"/>
        <end position="304"/>
    </location>
</feature>
<dbReference type="InterPro" id="IPR001650">
    <property type="entry name" value="Helicase_C-like"/>
</dbReference>
<dbReference type="GO" id="GO:0003724">
    <property type="term" value="F:RNA helicase activity"/>
    <property type="evidence" value="ECO:0007669"/>
    <property type="project" value="UniProtKB-EC"/>
</dbReference>
<keyword evidence="7" id="KW-0067">ATP-binding</keyword>
<reference evidence="16" key="1">
    <citation type="journal article" date="2023" name="Genome Biol. Evol.">
        <title>First Whole Genome Sequence and Flow Cytometry Genome Size Data for the Lichen-Forming Fungus Ramalina farinacea (Ascomycota).</title>
        <authorList>
            <person name="Llewellyn T."/>
            <person name="Mian S."/>
            <person name="Hill R."/>
            <person name="Leitch I.J."/>
            <person name="Gaya E."/>
        </authorList>
    </citation>
    <scope>NUCLEOTIDE SEQUENCE</scope>
    <source>
        <strain evidence="16">LIQ254RAFAR</strain>
    </source>
</reference>
<evidence type="ECO:0000256" key="9">
    <source>
        <dbReference type="ARBA" id="ARBA00023242"/>
    </source>
</evidence>
<feature type="compositionally biased region" description="Low complexity" evidence="12">
    <location>
        <begin position="220"/>
        <end position="239"/>
    </location>
</feature>
<evidence type="ECO:0000256" key="12">
    <source>
        <dbReference type="SAM" id="MobiDB-lite"/>
    </source>
</evidence>
<evidence type="ECO:0000313" key="17">
    <source>
        <dbReference type="Proteomes" id="UP001161017"/>
    </source>
</evidence>
<dbReference type="InterPro" id="IPR016181">
    <property type="entry name" value="Acyl_CoA_acyltransferase"/>
</dbReference>
<dbReference type="CDD" id="cd18787">
    <property type="entry name" value="SF2_C_DEAD"/>
    <property type="match status" value="1"/>
</dbReference>
<feature type="compositionally biased region" description="Acidic residues" evidence="12">
    <location>
        <begin position="1149"/>
        <end position="1166"/>
    </location>
</feature>
<evidence type="ECO:0000313" key="16">
    <source>
        <dbReference type="EMBL" id="MDI1487816.1"/>
    </source>
</evidence>
<dbReference type="CDD" id="cd17947">
    <property type="entry name" value="DEADc_DDX27"/>
    <property type="match status" value="1"/>
</dbReference>
<protein>
    <recommendedName>
        <fullName evidence="2">RNA helicase</fullName>
        <ecNumber evidence="2">3.6.4.13</ecNumber>
    </recommendedName>
</protein>
<feature type="compositionally biased region" description="Acidic residues" evidence="12">
    <location>
        <begin position="1222"/>
        <end position="1232"/>
    </location>
</feature>
<feature type="short sequence motif" description="Q motif" evidence="11">
    <location>
        <begin position="1272"/>
        <end position="1300"/>
    </location>
</feature>
<feature type="compositionally biased region" description="Basic residues" evidence="12">
    <location>
        <begin position="1741"/>
        <end position="1759"/>
    </location>
</feature>
<dbReference type="GO" id="GO:0010467">
    <property type="term" value="P:gene expression"/>
    <property type="evidence" value="ECO:0007669"/>
    <property type="project" value="UniProtKB-ARBA"/>
</dbReference>
<dbReference type="InterPro" id="IPR027417">
    <property type="entry name" value="P-loop_NTPase"/>
</dbReference>
<feature type="region of interest" description="Disordered" evidence="12">
    <location>
        <begin position="290"/>
        <end position="325"/>
    </location>
</feature>
<evidence type="ECO:0000256" key="3">
    <source>
        <dbReference type="ARBA" id="ARBA00022517"/>
    </source>
</evidence>
<evidence type="ECO:0000256" key="5">
    <source>
        <dbReference type="ARBA" id="ARBA00022801"/>
    </source>
</evidence>
<feature type="region of interest" description="Disordered" evidence="12">
    <location>
        <begin position="201"/>
        <end position="255"/>
    </location>
</feature>
<feature type="region of interest" description="Disordered" evidence="12">
    <location>
        <begin position="416"/>
        <end position="523"/>
    </location>
</feature>
<comment type="catalytic activity">
    <reaction evidence="10">
        <text>ATP + H2O = ADP + phosphate + H(+)</text>
        <dbReference type="Rhea" id="RHEA:13065"/>
        <dbReference type="ChEBI" id="CHEBI:15377"/>
        <dbReference type="ChEBI" id="CHEBI:15378"/>
        <dbReference type="ChEBI" id="CHEBI:30616"/>
        <dbReference type="ChEBI" id="CHEBI:43474"/>
        <dbReference type="ChEBI" id="CHEBI:456216"/>
        <dbReference type="EC" id="3.6.4.13"/>
    </reaction>
</comment>
<feature type="compositionally biased region" description="Polar residues" evidence="12">
    <location>
        <begin position="31"/>
        <end position="40"/>
    </location>
</feature>
<evidence type="ECO:0000256" key="8">
    <source>
        <dbReference type="ARBA" id="ARBA00022884"/>
    </source>
</evidence>
<keyword evidence="8" id="KW-0694">RNA-binding</keyword>
<feature type="compositionally biased region" description="Polar residues" evidence="12">
    <location>
        <begin position="431"/>
        <end position="442"/>
    </location>
</feature>
<dbReference type="InterPro" id="IPR000629">
    <property type="entry name" value="RNA-helicase_DEAD-box_CS"/>
</dbReference>
<evidence type="ECO:0000256" key="1">
    <source>
        <dbReference type="ARBA" id="ARBA00004123"/>
    </source>
</evidence>
<comment type="caution">
    <text evidence="16">The sequence shown here is derived from an EMBL/GenBank/DDBJ whole genome shotgun (WGS) entry which is preliminary data.</text>
</comment>
<dbReference type="Pfam" id="PF00271">
    <property type="entry name" value="Helicase_C"/>
    <property type="match status" value="1"/>
</dbReference>
<dbReference type="Gene3D" id="3.40.630.30">
    <property type="match status" value="1"/>
</dbReference>
<evidence type="ECO:0000256" key="4">
    <source>
        <dbReference type="ARBA" id="ARBA00022741"/>
    </source>
</evidence>
<dbReference type="Gene3D" id="3.40.50.300">
    <property type="entry name" value="P-loop containing nucleotide triphosphate hydrolases"/>
    <property type="match status" value="2"/>
</dbReference>
<dbReference type="InterPro" id="IPR014001">
    <property type="entry name" value="Helicase_ATP-bd"/>
</dbReference>
<dbReference type="GO" id="GO:0042254">
    <property type="term" value="P:ribosome biogenesis"/>
    <property type="evidence" value="ECO:0007669"/>
    <property type="project" value="UniProtKB-KW"/>
</dbReference>
<feature type="region of interest" description="Disordered" evidence="12">
    <location>
        <begin position="1104"/>
        <end position="1123"/>
    </location>
</feature>
<evidence type="ECO:0000259" key="14">
    <source>
        <dbReference type="PROSITE" id="PS51194"/>
    </source>
</evidence>